<gene>
    <name evidence="1" type="ORF">GBAR_LOCUS17430</name>
</gene>
<sequence length="142" mass="15859">MRYIGTPSGVFVLAHATTTFDWSWGHSYSFRFQSLYFEVLHDIPSCLGVPTGPEALFCSSWCTGPESQTVSTALLSLLIPVPTLSMTFPPRPRVCSLQDNTQDNNQDDNTWASFQISSILLLGKFLTTPQEKRGHVPRDIMC</sequence>
<dbReference type="AlphaFoldDB" id="A0AA35WS45"/>
<reference evidence="1" key="1">
    <citation type="submission" date="2023-03" db="EMBL/GenBank/DDBJ databases">
        <authorList>
            <person name="Steffen K."/>
            <person name="Cardenas P."/>
        </authorList>
    </citation>
    <scope>NUCLEOTIDE SEQUENCE</scope>
</reference>
<name>A0AA35WS45_GEOBA</name>
<dbReference type="Proteomes" id="UP001174909">
    <property type="component" value="Unassembled WGS sequence"/>
</dbReference>
<evidence type="ECO:0000313" key="2">
    <source>
        <dbReference type="Proteomes" id="UP001174909"/>
    </source>
</evidence>
<evidence type="ECO:0000313" key="1">
    <source>
        <dbReference type="EMBL" id="CAI8030729.1"/>
    </source>
</evidence>
<organism evidence="1 2">
    <name type="scientific">Geodia barretti</name>
    <name type="common">Barrett's horny sponge</name>
    <dbReference type="NCBI Taxonomy" id="519541"/>
    <lineage>
        <taxon>Eukaryota</taxon>
        <taxon>Metazoa</taxon>
        <taxon>Porifera</taxon>
        <taxon>Demospongiae</taxon>
        <taxon>Heteroscleromorpha</taxon>
        <taxon>Tetractinellida</taxon>
        <taxon>Astrophorina</taxon>
        <taxon>Geodiidae</taxon>
        <taxon>Geodia</taxon>
    </lineage>
</organism>
<proteinExistence type="predicted"/>
<accession>A0AA35WS45</accession>
<comment type="caution">
    <text evidence="1">The sequence shown here is derived from an EMBL/GenBank/DDBJ whole genome shotgun (WGS) entry which is preliminary data.</text>
</comment>
<protein>
    <submittedName>
        <fullName evidence="1">Uncharacterized protein</fullName>
    </submittedName>
</protein>
<keyword evidence="2" id="KW-1185">Reference proteome</keyword>
<dbReference type="EMBL" id="CASHTH010002495">
    <property type="protein sequence ID" value="CAI8030729.1"/>
    <property type="molecule type" value="Genomic_DNA"/>
</dbReference>